<dbReference type="PANTHER" id="PTHR32305">
    <property type="match status" value="1"/>
</dbReference>
<proteinExistence type="predicted"/>
<feature type="region of interest" description="Disordered" evidence="1">
    <location>
        <begin position="1545"/>
        <end position="1565"/>
    </location>
</feature>
<reference evidence="3 4" key="1">
    <citation type="submission" date="2015-07" db="EMBL/GenBank/DDBJ databases">
        <title>Genome sequencing of Kibdelosporangium phytohabitans.</title>
        <authorList>
            <person name="Qin S."/>
            <person name="Xing K."/>
        </authorList>
    </citation>
    <scope>NUCLEOTIDE SEQUENCE [LARGE SCALE GENOMIC DNA]</scope>
    <source>
        <strain evidence="3 4">KLBMP1111</strain>
    </source>
</reference>
<feature type="region of interest" description="Disordered" evidence="1">
    <location>
        <begin position="748"/>
        <end position="773"/>
    </location>
</feature>
<dbReference type="InterPro" id="IPR050708">
    <property type="entry name" value="T6SS_VgrG/RHS"/>
</dbReference>
<keyword evidence="2" id="KW-0732">Signal</keyword>
<evidence type="ECO:0000256" key="2">
    <source>
        <dbReference type="SAM" id="SignalP"/>
    </source>
</evidence>
<organism evidence="3 4">
    <name type="scientific">Kibdelosporangium phytohabitans</name>
    <dbReference type="NCBI Taxonomy" id="860235"/>
    <lineage>
        <taxon>Bacteria</taxon>
        <taxon>Bacillati</taxon>
        <taxon>Actinomycetota</taxon>
        <taxon>Actinomycetes</taxon>
        <taxon>Pseudonocardiales</taxon>
        <taxon>Pseudonocardiaceae</taxon>
        <taxon>Kibdelosporangium</taxon>
    </lineage>
</organism>
<dbReference type="NCBIfam" id="TIGR03696">
    <property type="entry name" value="Rhs_assc_core"/>
    <property type="match status" value="1"/>
</dbReference>
<feature type="signal peptide" evidence="2">
    <location>
        <begin position="1"/>
        <end position="29"/>
    </location>
</feature>
<dbReference type="STRING" id="860235.AOZ06_35955"/>
<dbReference type="RefSeq" id="WP_054293449.1">
    <property type="nucleotide sequence ID" value="NZ_CP012752.1"/>
</dbReference>
<dbReference type="PANTHER" id="PTHR32305:SF17">
    <property type="entry name" value="TRNA NUCLEASE WAPA"/>
    <property type="match status" value="1"/>
</dbReference>
<dbReference type="OrthoDB" id="291011at2"/>
<feature type="compositionally biased region" description="Basic and acidic residues" evidence="1">
    <location>
        <begin position="748"/>
        <end position="757"/>
    </location>
</feature>
<keyword evidence="4" id="KW-1185">Reference proteome</keyword>
<evidence type="ECO:0000256" key="1">
    <source>
        <dbReference type="SAM" id="MobiDB-lite"/>
    </source>
</evidence>
<dbReference type="InterPro" id="IPR022385">
    <property type="entry name" value="Rhs_assc_core"/>
</dbReference>
<feature type="chain" id="PRO_5006035566" evidence="2">
    <location>
        <begin position="30"/>
        <end position="2018"/>
    </location>
</feature>
<dbReference type="InterPro" id="IPR031325">
    <property type="entry name" value="RHS_repeat"/>
</dbReference>
<dbReference type="Gene3D" id="2.180.10.10">
    <property type="entry name" value="RHS repeat-associated core"/>
    <property type="match status" value="2"/>
</dbReference>
<dbReference type="InterPro" id="IPR006530">
    <property type="entry name" value="YD"/>
</dbReference>
<dbReference type="NCBIfam" id="TIGR01643">
    <property type="entry name" value="YD_repeat_2x"/>
    <property type="match status" value="1"/>
</dbReference>
<dbReference type="Pfam" id="PF05593">
    <property type="entry name" value="RHS_repeat"/>
    <property type="match status" value="1"/>
</dbReference>
<protein>
    <submittedName>
        <fullName evidence="3">Uncharacterized protein</fullName>
    </submittedName>
</protein>
<dbReference type="EMBL" id="CP012752">
    <property type="protein sequence ID" value="ALG11548.1"/>
    <property type="molecule type" value="Genomic_DNA"/>
</dbReference>
<feature type="region of interest" description="Disordered" evidence="1">
    <location>
        <begin position="575"/>
        <end position="601"/>
    </location>
</feature>
<dbReference type="KEGG" id="kphy:AOZ06_35955"/>
<sequence>MRPRHAIRAGLAVALGASLLAVPAAPVVAAERPPGDPAPLSRAAKVAGVNAQAKPIPVDPVWEGRQKGTPAVTWPAAGTADVPLGTVGTQSVRAGGLPVRLKAPAPGADGTAPAQVSVELFDRARADAAGVTGSVLTLRRSDGVNAPGPVEVELDYSGFRAAFGGDWGSRLRIVSLPECAVTTPEKSECQKQTPLKTGNSFATSTASARVVTSQHTGVYALSAAPEGSTGDYKATSLSPSATWQTALQSGSFSVAQDFAVPSVPGGLVPKVGLSYSSGSVDGRTVATNNQPSWVGEGWNLWSGYVSWGLSSCVDQGVQESGDLCWTDNQASIVFNGKASPLVYDSGQRKWRLKDDDGSRVDLWNGANNGDHGGDYWRVTTTDGTQYFFGRHADTQSAWTVPMFGNNDNEPCKKATFAESWCQQAWRWNLDYVVDRAGNTIKYFYTKETNAYGINLAKGKADYTRGGVLDRIEYGGKDGQSTGYAEVRFDNAQRCQEGSDCARKESFPDVPFDRECTGATCPEKYSPTFWTTKRLAKVSTFLAGQLLDTWTLEHGFPANGDGTAAGLWLQQVTHTGHRGGTALSSPPTKYHGTPEPNRINTAQDGLPPMLKHRIHTIYNESGGKTEVNWKPHDCEADTKPAPENNTKRCFPQRWAPPGAAATDDWFRKYVVGEVLTDDRVGGSLPGKTTYEYGGGGAWHYDDNPLVKADYRSWTQWRGYAEVKVRTGNTASQPDVKQTEMQTRYYRGMHGDRLNKDGGSRPATVEDSAGVKREDSDGLQGFKLEERTLNGVDGPEISGSLNEPVRKQTGAQGSSVAYSIRVAKTLGRTTITGGPPRKTEVVNTYDDDGFLKETKDLGDVATAEDDRCTTTTYARNRDTWVLDLPSQSTTVGVACGVAAVFPRDSISDVRTYYDGREWNTAPAAGYATKVERVRDYQADGKPVYLVDSETSYDASGRVLTSQDALKRKTTTTYEPQSGVPAAVTVTNPKGHKTVTEYEVNGVVKATKDVNGRKTELAYDPQGRLTGVWRPGRVKGTDGPHIRYGYQLRNDGTSWVSAEELKANQNYQTGYILYDGFMRARQTQSPAWLEPGTPPGRVVTDTIHDSRGVVVKQNAKYYAEGAAGGTLLTSPAGDAAIPSQTRLTYDGAARVVRSEQFTKNQPASAAWFTTTEYRGDMTVVTPAKGGTKTATLVDARGRQTEVRQLSAGIDVTTTKYTYSKAGQLDKITDTSGNDWTYGHDVLGRTVTRSDPDKGASVLTYDDAGQLKTRTDARQKVITYDYDELGRTTATWDGNTKLTELTYDPAGALGQVATSTRFTGGVPYKSEIVGYDDGYRPTEEVITVPASEAGLAGTYRTVAEYNPNGTLKKIVTPKLGADLGGEEVKYGYDEFGLLSSVTGSETYVGYTRYTEFGEPEMIRRGKVNAETWTRWDYGVVTRRVAQLAVDRRASTTYDSDMRYTYDESGNITKLTTAMPGQTFDAQCFGYDYLRRMTQSWSTATDCGGVGQNVGGPAPYWTSYTYDAVGNRATETEHGLGGNRDTVRKSSYPAAKQARPHAPLTVTVDGPQGTKTEAFGYTETGTVKSRPGPQGVQQSMNWDTEDRLASTSAGTGYVYGLDGSRLISRDDKGSTLYLPTGEVRWDKTANKASGTRYYPHNGNVVGMRTAVGVTWLSQDTNGTDVVAVTGTTVTTRRLDPFGELRGAPVAWPSTRGFVGGVTEAATGLTSLGVRAYDPAGGKFVAVDPVLKSSDPDHLNGYSYAKNSPITLSDPDGRIPRSCPDGECKFGPYQPGKGPASTFDGDDGDWGPAKLTTRGNPWPTHKPLVSVVPKGQPRPMQSCVFDKCRVMKPWEVRPTECANVSVTQPECSKALSKQAGEKKAWENEQHAKWVEANKPKNALTVSICGAIWGQVVGMVGGEACLNFDQYGIGVSAARKGGAGASIGGGLDLGIKVSQGHIEDLGGTGTWAGVPIGPVGVEISESDDKGPMAVGVSGGLSAGIGAPSFGREAATSTRLHGYNPYAEER</sequence>
<name>A0A0N9HVV2_9PSEU</name>
<feature type="region of interest" description="Disordered" evidence="1">
    <location>
        <begin position="788"/>
        <end position="810"/>
    </location>
</feature>
<dbReference type="Proteomes" id="UP000063699">
    <property type="component" value="Chromosome"/>
</dbReference>
<gene>
    <name evidence="3" type="ORF">AOZ06_35955</name>
</gene>
<accession>A0A0N9HVV2</accession>
<evidence type="ECO:0000313" key="3">
    <source>
        <dbReference type="EMBL" id="ALG11548.1"/>
    </source>
</evidence>
<evidence type="ECO:0000313" key="4">
    <source>
        <dbReference type="Proteomes" id="UP000063699"/>
    </source>
</evidence>